<accession>A0A7C5DCS0</accession>
<evidence type="ECO:0000313" key="2">
    <source>
        <dbReference type="EMBL" id="HHE04480.1"/>
    </source>
</evidence>
<dbReference type="AlphaFoldDB" id="A0A7C5DCS0"/>
<reference evidence="2" key="1">
    <citation type="journal article" date="2020" name="mSystems">
        <title>Genome- and Community-Level Interaction Insights into Carbon Utilization and Element Cycling Functions of Hydrothermarchaeota in Hydrothermal Sediment.</title>
        <authorList>
            <person name="Zhou Z."/>
            <person name="Liu Y."/>
            <person name="Xu W."/>
            <person name="Pan J."/>
            <person name="Luo Z.H."/>
            <person name="Li M."/>
        </authorList>
    </citation>
    <scope>NUCLEOTIDE SEQUENCE [LARGE SCALE GENOMIC DNA]</scope>
    <source>
        <strain evidence="2">HyVt-74</strain>
    </source>
</reference>
<dbReference type="InterPro" id="IPR029045">
    <property type="entry name" value="ClpP/crotonase-like_dom_sf"/>
</dbReference>
<dbReference type="Gene3D" id="6.20.330.10">
    <property type="match status" value="1"/>
</dbReference>
<dbReference type="CDD" id="cd07018">
    <property type="entry name" value="S49_SppA_67K_type"/>
    <property type="match status" value="1"/>
</dbReference>
<organism evidence="2">
    <name type="scientific">candidate division WOR-3 bacterium</name>
    <dbReference type="NCBI Taxonomy" id="2052148"/>
    <lineage>
        <taxon>Bacteria</taxon>
        <taxon>Bacteria division WOR-3</taxon>
    </lineage>
</organism>
<feature type="non-terminal residue" evidence="2">
    <location>
        <position position="384"/>
    </location>
</feature>
<dbReference type="Proteomes" id="UP000886110">
    <property type="component" value="Unassembled WGS sequence"/>
</dbReference>
<dbReference type="InterPro" id="IPR047217">
    <property type="entry name" value="S49_SppA_67K_type_N"/>
</dbReference>
<sequence>MILFIFLSIYLFPSNVERSLAIVENPAGIGLHQGIEMSYLYRNNSFLFTLNRAGYGIGFRGDTIDYYTGSTLFNYLDRFSFGVGYLSKYNTTLVGTVLRPISGLSIGAVLRFPPVNAELSGCIGLSVRPIGERLTLSGKGDLSYGKIIRFNSKNIMADIEPIDGINIGAGYDFDNRKWVGKLTLSLGHLRALITDNSDRNRDFAITASLVPYASFFKSFPHSVIVKIEGDYPETPTRIGLLGRSKCFVDLLSLLKEISNRTYIKKVLILLNRNTLGIAQAEEVRGLIKNLSLKKEVIAYSNSLTLKNLYIGSACNKIVIPPSGEVYFPGISITKQYFKGALDKLGIKPQFVRIGKYKSAVESFLRGDMSEADKEQLTAYLNDIV</sequence>
<protein>
    <recommendedName>
        <fullName evidence="1">Peptidase S49 domain-containing protein</fullName>
    </recommendedName>
</protein>
<gene>
    <name evidence="2" type="ORF">ENL19_00285</name>
</gene>
<dbReference type="EMBL" id="DRTB01000023">
    <property type="protein sequence ID" value="HHE04480.1"/>
    <property type="molecule type" value="Genomic_DNA"/>
</dbReference>
<dbReference type="GO" id="GO:0006508">
    <property type="term" value="P:proteolysis"/>
    <property type="evidence" value="ECO:0007669"/>
    <property type="project" value="InterPro"/>
</dbReference>
<dbReference type="PANTHER" id="PTHR33209:SF2">
    <property type="entry name" value="CHROMOSOME UNDETERMINED SCAFFOLD_55, WHOLE GENOME SHOTGUN SEQUENCE"/>
    <property type="match status" value="1"/>
</dbReference>
<dbReference type="InterPro" id="IPR002142">
    <property type="entry name" value="Peptidase_S49"/>
</dbReference>
<name>A0A7C5DCS0_UNCW3</name>
<dbReference type="GO" id="GO:0008233">
    <property type="term" value="F:peptidase activity"/>
    <property type="evidence" value="ECO:0007669"/>
    <property type="project" value="InterPro"/>
</dbReference>
<evidence type="ECO:0000259" key="1">
    <source>
        <dbReference type="Pfam" id="PF01343"/>
    </source>
</evidence>
<dbReference type="SUPFAM" id="SSF52096">
    <property type="entry name" value="ClpP/crotonase"/>
    <property type="match status" value="1"/>
</dbReference>
<proteinExistence type="predicted"/>
<dbReference type="Pfam" id="PF01343">
    <property type="entry name" value="Peptidase_S49"/>
    <property type="match status" value="1"/>
</dbReference>
<comment type="caution">
    <text evidence="2">The sequence shown here is derived from an EMBL/GenBank/DDBJ whole genome shotgun (WGS) entry which is preliminary data.</text>
</comment>
<dbReference type="PANTHER" id="PTHR33209">
    <property type="entry name" value="PROTEASE 4"/>
    <property type="match status" value="1"/>
</dbReference>
<feature type="domain" description="Peptidase S49" evidence="1">
    <location>
        <begin position="291"/>
        <end position="382"/>
    </location>
</feature>